<reference evidence="3" key="2">
    <citation type="journal article" date="2023" name="Microorganisms">
        <title>Isolation and Genomic Characteristics of Cat-Borne Campylobacter felis sp. nov. and Sheep-Borne Campylobacter ovis sp. nov.</title>
        <authorList>
            <person name="Wang H."/>
            <person name="Li Y."/>
            <person name="Gu Y."/>
            <person name="Zhou G."/>
            <person name="Chen X."/>
            <person name="Zhang X."/>
            <person name="Shao Z."/>
            <person name="Zhang J."/>
            <person name="Zhang M."/>
        </authorList>
    </citation>
    <scope>NUCLEOTIDE SEQUENCE</scope>
    <source>
        <strain evidence="3">XJK33-1</strain>
    </source>
</reference>
<protein>
    <recommendedName>
        <fullName evidence="2">Large polyvalent protein-associated domain-containing protein</fullName>
    </recommendedName>
</protein>
<comment type="caution">
    <text evidence="3">The sequence shown here is derived from an EMBL/GenBank/DDBJ whole genome shotgun (WGS) entry which is preliminary data.</text>
</comment>
<dbReference type="Pfam" id="PF18798">
    <property type="entry name" value="LPD3"/>
    <property type="match status" value="1"/>
</dbReference>
<name>A0ABT7I5S0_9BACT</name>
<gene>
    <name evidence="3" type="ORF">NYG95_08595</name>
</gene>
<feature type="domain" description="Large polyvalent protein-associated" evidence="2">
    <location>
        <begin position="435"/>
        <end position="546"/>
    </location>
</feature>
<feature type="coiled-coil region" evidence="1">
    <location>
        <begin position="29"/>
        <end position="77"/>
    </location>
</feature>
<sequence>IIPQKSINSAMEKSSFDEKKALNSEGAILKEKFERAKNYEEKIELITREFLKENERLKEQIAEIKNIIENKDYTENELLEAIDLINEAKSSGEKLALKKNGWYIPIYQDDGESIESLAQKIIRIEKEKFEIKPLMDRVKRNQKRIQTMEWDYKQIKRYPQDHKYYKGHKQRLDKNIDSFIKKLLRDESDHLRSLSLNYNLNTESGLKKVRDLFYKSFKPNEEQIAIFEAILPVAKELNVWVRGALRDPYESFYSDNTIGVAGWYVYGDNSARVKHSLKKQDKGKTLLHELIHSVTSRAMYIYEKGDFELLTKRQIEAIKNIKNIYEQIKEQRREFGFIGDYGLKNSHEMLAELSNPKFVEKLKKVNVFEKLIDNILKLFISAKEFLGLKKTNAYDKLKENLSEIIQNYKTDFSEQFQRQKYRNMTDETKTNSYNLSSLRNEVKEHLKPFTHKLIKNKNDNTKAIVTMSGVKEMLSVKAIKQSVKNGFKAKQHIKAVKALPALFEKAVFKDKQAQRHFKDYVEAYRVYSADFEGGKAIISVQERKVGDDVLYFLKLDELRLNNA</sequence>
<organism evidence="3 4">
    <name type="scientific">Campylobacter felis</name>
    <dbReference type="NCBI Taxonomy" id="2974565"/>
    <lineage>
        <taxon>Bacteria</taxon>
        <taxon>Pseudomonadati</taxon>
        <taxon>Campylobacterota</taxon>
        <taxon>Epsilonproteobacteria</taxon>
        <taxon>Campylobacterales</taxon>
        <taxon>Campylobacteraceae</taxon>
        <taxon>Campylobacter</taxon>
    </lineage>
</organism>
<reference evidence="3" key="1">
    <citation type="submission" date="2022-08" db="EMBL/GenBank/DDBJ databases">
        <authorList>
            <person name="Wang H."/>
        </authorList>
    </citation>
    <scope>NUCLEOTIDE SEQUENCE</scope>
    <source>
        <strain evidence="3">XJK33-1</strain>
    </source>
</reference>
<proteinExistence type="predicted"/>
<keyword evidence="1" id="KW-0175">Coiled coil</keyword>
<dbReference type="EMBL" id="JANURU010000026">
    <property type="protein sequence ID" value="MDL0147657.1"/>
    <property type="molecule type" value="Genomic_DNA"/>
</dbReference>
<keyword evidence="4" id="KW-1185">Reference proteome</keyword>
<dbReference type="Proteomes" id="UP001176223">
    <property type="component" value="Unassembled WGS sequence"/>
</dbReference>
<evidence type="ECO:0000313" key="4">
    <source>
        <dbReference type="Proteomes" id="UP001176223"/>
    </source>
</evidence>
<dbReference type="RefSeq" id="WP_289774265.1">
    <property type="nucleotide sequence ID" value="NZ_JANURU010000026.1"/>
</dbReference>
<evidence type="ECO:0000259" key="2">
    <source>
        <dbReference type="Pfam" id="PF18798"/>
    </source>
</evidence>
<evidence type="ECO:0000313" key="3">
    <source>
        <dbReference type="EMBL" id="MDL0147657.1"/>
    </source>
</evidence>
<feature type="non-terminal residue" evidence="3">
    <location>
        <position position="1"/>
    </location>
</feature>
<evidence type="ECO:0000256" key="1">
    <source>
        <dbReference type="SAM" id="Coils"/>
    </source>
</evidence>
<accession>A0ABT7I5S0</accession>
<dbReference type="InterPro" id="IPR040824">
    <property type="entry name" value="LPD3"/>
</dbReference>